<dbReference type="AlphaFoldDB" id="A0A1Y3TWH4"/>
<accession>A0A1Y3TWH4</accession>
<name>A0A1Y3TWH4_LIMRT</name>
<reference evidence="2" key="1">
    <citation type="submission" date="2017-04" db="EMBL/GenBank/DDBJ databases">
        <title>Function of individual gut microbiota members based on whole genome sequencing of pure cultures obtained from chicken caecum.</title>
        <authorList>
            <person name="Medvecky M."/>
            <person name="Cejkova D."/>
            <person name="Polansky O."/>
            <person name="Karasova D."/>
            <person name="Kubasova T."/>
            <person name="Cizek A."/>
            <person name="Rychlik I."/>
        </authorList>
    </citation>
    <scope>NUCLEOTIDE SEQUENCE [LARGE SCALE GENOMIC DNA]</scope>
    <source>
        <strain evidence="2">An71</strain>
    </source>
</reference>
<dbReference type="EMBL" id="NFHN01000081">
    <property type="protein sequence ID" value="OUN40811.1"/>
    <property type="molecule type" value="Genomic_DNA"/>
</dbReference>
<evidence type="ECO:0000313" key="1">
    <source>
        <dbReference type="EMBL" id="OUN40811.1"/>
    </source>
</evidence>
<evidence type="ECO:0000313" key="2">
    <source>
        <dbReference type="Proteomes" id="UP000195868"/>
    </source>
</evidence>
<sequence length="95" mass="10627">MYSAIGFIVNYLKYGFKTENGQFIEGVSVRFVLPDEEQTNDDQVGASIQKMSLPIDAWESLKAQNLQTFSKVKFTFSGVGRSARLVKVEKVNDNG</sequence>
<organism evidence="1 2">
    <name type="scientific">Limosilactobacillus reuteri</name>
    <name type="common">Lactobacillus reuteri</name>
    <dbReference type="NCBI Taxonomy" id="1598"/>
    <lineage>
        <taxon>Bacteria</taxon>
        <taxon>Bacillati</taxon>
        <taxon>Bacillota</taxon>
        <taxon>Bacilli</taxon>
        <taxon>Lactobacillales</taxon>
        <taxon>Lactobacillaceae</taxon>
        <taxon>Limosilactobacillus</taxon>
    </lineage>
</organism>
<dbReference type="RefSeq" id="WP_087216299.1">
    <property type="nucleotide sequence ID" value="NZ_NFHN01000081.1"/>
</dbReference>
<gene>
    <name evidence="1" type="ORF">B5G22_11570</name>
</gene>
<comment type="caution">
    <text evidence="1">The sequence shown here is derived from an EMBL/GenBank/DDBJ whole genome shotgun (WGS) entry which is preliminary data.</text>
</comment>
<protein>
    <submittedName>
        <fullName evidence="1">Uncharacterized protein</fullName>
    </submittedName>
</protein>
<dbReference type="Proteomes" id="UP000195868">
    <property type="component" value="Unassembled WGS sequence"/>
</dbReference>
<proteinExistence type="predicted"/>